<protein>
    <recommendedName>
        <fullName evidence="2">Copine C-terminal domain-containing protein</fullName>
    </recommendedName>
</protein>
<sequence length="203" mass="23289">MSFDNNKKTQSTYEEIWATYSKARDRVGFGASKTLSEVLKTAQLLVSSNCGNIEKYYVLFVLMTNGDFEDYKQQWCAFNELSNFPITVLILGIGPGSFAKHQDFIATLKIERKNVLFMDYSGLLRRQPNDDLLVENINTLLKRQICDYYSSKRTTPGDIAMNLQMRKQPSLQTNHQGFSQPNSNLMAQENYPNLSDPMMNPRN</sequence>
<dbReference type="EMBL" id="JBDODL010000498">
    <property type="protein sequence ID" value="MES1920064.1"/>
    <property type="molecule type" value="Genomic_DNA"/>
</dbReference>
<name>A0ABV2AKS5_9EUKA</name>
<proteinExistence type="predicted"/>
<keyword evidence="4" id="KW-1185">Reference proteome</keyword>
<dbReference type="Pfam" id="PF07002">
    <property type="entry name" value="Copine"/>
    <property type="match status" value="1"/>
</dbReference>
<evidence type="ECO:0000313" key="4">
    <source>
        <dbReference type="Proteomes" id="UP001439008"/>
    </source>
</evidence>
<feature type="region of interest" description="Disordered" evidence="1">
    <location>
        <begin position="170"/>
        <end position="203"/>
    </location>
</feature>
<comment type="caution">
    <text evidence="3">The sequence shown here is derived from an EMBL/GenBank/DDBJ whole genome shotgun (WGS) entry which is preliminary data.</text>
</comment>
<organism evidence="3 4">
    <name type="scientific">Bonamia ostreae</name>
    <dbReference type="NCBI Taxonomy" id="126728"/>
    <lineage>
        <taxon>Eukaryota</taxon>
        <taxon>Sar</taxon>
        <taxon>Rhizaria</taxon>
        <taxon>Endomyxa</taxon>
        <taxon>Ascetosporea</taxon>
        <taxon>Haplosporida</taxon>
        <taxon>Bonamia</taxon>
    </lineage>
</organism>
<evidence type="ECO:0000259" key="2">
    <source>
        <dbReference type="Pfam" id="PF07002"/>
    </source>
</evidence>
<accession>A0ABV2AKS5</accession>
<gene>
    <name evidence="3" type="ORF">MHBO_001787</name>
</gene>
<dbReference type="Proteomes" id="UP001439008">
    <property type="component" value="Unassembled WGS sequence"/>
</dbReference>
<feature type="compositionally biased region" description="Polar residues" evidence="1">
    <location>
        <begin position="170"/>
        <end position="193"/>
    </location>
</feature>
<evidence type="ECO:0000256" key="1">
    <source>
        <dbReference type="SAM" id="MobiDB-lite"/>
    </source>
</evidence>
<dbReference type="InterPro" id="IPR010734">
    <property type="entry name" value="Copine_C"/>
</dbReference>
<reference evidence="3 4" key="1">
    <citation type="journal article" date="2024" name="BMC Biol.">
        <title>Comparative genomics of Ascetosporea gives new insight into the evolutionary basis for animal parasitism in Rhizaria.</title>
        <authorList>
            <person name="Hiltunen Thoren M."/>
            <person name="Onut-Brannstrom I."/>
            <person name="Alfjorden A."/>
            <person name="Peckova H."/>
            <person name="Swords F."/>
            <person name="Hooper C."/>
            <person name="Holzer A.S."/>
            <person name="Bass D."/>
            <person name="Burki F."/>
        </authorList>
    </citation>
    <scope>NUCLEOTIDE SEQUENCE [LARGE SCALE GENOMIC DNA]</scope>
    <source>
        <strain evidence="3">20-A016</strain>
    </source>
</reference>
<feature type="domain" description="Copine C-terminal" evidence="2">
    <location>
        <begin position="2"/>
        <end position="154"/>
    </location>
</feature>
<evidence type="ECO:0000313" key="3">
    <source>
        <dbReference type="EMBL" id="MES1920064.1"/>
    </source>
</evidence>